<evidence type="ECO:0000256" key="2">
    <source>
        <dbReference type="ARBA" id="ARBA00010876"/>
    </source>
</evidence>
<dbReference type="InterPro" id="IPR006145">
    <property type="entry name" value="PsdUridine_synth_RsuA/RluA"/>
</dbReference>
<comment type="similarity">
    <text evidence="2 3">Belongs to the pseudouridine synthase RluA family.</text>
</comment>
<comment type="function">
    <text evidence="3">Responsible for synthesis of pseudouridine from uracil.</text>
</comment>
<evidence type="ECO:0000259" key="4">
    <source>
        <dbReference type="Pfam" id="PF00849"/>
    </source>
</evidence>
<organism evidence="5 6">
    <name type="scientific">Pallidibacillus thermolactis</name>
    <dbReference type="NCBI Taxonomy" id="251051"/>
    <lineage>
        <taxon>Bacteria</taxon>
        <taxon>Bacillati</taxon>
        <taxon>Bacillota</taxon>
        <taxon>Bacilli</taxon>
        <taxon>Bacillales</taxon>
        <taxon>Bacillaceae</taxon>
        <taxon>Pallidibacillus</taxon>
    </lineage>
</organism>
<dbReference type="NCBIfam" id="TIGR00005">
    <property type="entry name" value="rluA_subfam"/>
    <property type="match status" value="1"/>
</dbReference>
<dbReference type="InterPro" id="IPR050188">
    <property type="entry name" value="RluA_PseudoU_synthase"/>
</dbReference>
<dbReference type="InterPro" id="IPR020103">
    <property type="entry name" value="PsdUridine_synth_cat_dom_sf"/>
</dbReference>
<dbReference type="CDD" id="cd02869">
    <property type="entry name" value="PseudoU_synth_RluA_like"/>
    <property type="match status" value="1"/>
</dbReference>
<dbReference type="EC" id="5.4.99.-" evidence="3"/>
<evidence type="ECO:0000313" key="5">
    <source>
        <dbReference type="EMBL" id="MCU9594848.1"/>
    </source>
</evidence>
<keyword evidence="6" id="KW-1185">Reference proteome</keyword>
<comment type="caution">
    <text evidence="5">The sequence shown here is derived from an EMBL/GenBank/DDBJ whole genome shotgun (WGS) entry which is preliminary data.</text>
</comment>
<dbReference type="Pfam" id="PF00849">
    <property type="entry name" value="PseudoU_synth_2"/>
    <property type="match status" value="1"/>
</dbReference>
<evidence type="ECO:0000256" key="1">
    <source>
        <dbReference type="ARBA" id="ARBA00000073"/>
    </source>
</evidence>
<feature type="domain" description="Pseudouridine synthase RsuA/RluA-like" evidence="4">
    <location>
        <begin position="91"/>
        <end position="241"/>
    </location>
</feature>
<reference evidence="5 6" key="1">
    <citation type="submission" date="2022-10" db="EMBL/GenBank/DDBJ databases">
        <title>Description of Fervidibacillus gen. nov. in the family Fervidibacillaceae fam. nov. with two species, Fervidibacillus albus sp. nov., and Fervidibacillus halotolerans sp. nov., isolated from tidal flat sediments.</title>
        <authorList>
            <person name="Kwon K.K."/>
            <person name="Yang S.-H."/>
        </authorList>
    </citation>
    <scope>NUCLEOTIDE SEQUENCE [LARGE SCALE GENOMIC DNA]</scope>
    <source>
        <strain evidence="5 6">DSM 23332</strain>
    </source>
</reference>
<dbReference type="PROSITE" id="PS01129">
    <property type="entry name" value="PSI_RLU"/>
    <property type="match status" value="1"/>
</dbReference>
<name>A0ABT2WGM9_9BACI</name>
<dbReference type="Proteomes" id="UP001208656">
    <property type="component" value="Unassembled WGS sequence"/>
</dbReference>
<sequence>MRKPYILEWTIGQEDHGKVIKQFLHEREISKRALTDIKLHGGDIRINGEHVTVRHVLSRGEKLTVQFPFEQKSETLEAEKIPLDILYEDADILIINKPPFMNTIPSREHPTGSVANALMGYYDENEIVSAPHIVTRLDRNTSGLVLVAKHRHVHYLFSKAQQQGRVTRVYEAIVEGVLNETNGIIEAPIARKRDSIIEREVNENGQFARTRYEIIRQYQDYAHIKLKLDTGRTHQIRVHMSYLGHPLIGDDLYGGSTTLLSRQALHCKYILFVHPILKKELSFSCPLPEDMRRLIEK</sequence>
<dbReference type="Gene3D" id="3.30.2350.10">
    <property type="entry name" value="Pseudouridine synthase"/>
    <property type="match status" value="1"/>
</dbReference>
<dbReference type="SUPFAM" id="SSF55120">
    <property type="entry name" value="Pseudouridine synthase"/>
    <property type="match status" value="1"/>
</dbReference>
<keyword evidence="3" id="KW-0413">Isomerase</keyword>
<dbReference type="PANTHER" id="PTHR21600:SF35">
    <property type="entry name" value="PSEUDOURIDINE SYNTHASE"/>
    <property type="match status" value="1"/>
</dbReference>
<evidence type="ECO:0000313" key="6">
    <source>
        <dbReference type="Proteomes" id="UP001208656"/>
    </source>
</evidence>
<evidence type="ECO:0000256" key="3">
    <source>
        <dbReference type="RuleBase" id="RU362028"/>
    </source>
</evidence>
<dbReference type="PANTHER" id="PTHR21600">
    <property type="entry name" value="MITOCHONDRIAL RNA PSEUDOURIDINE SYNTHASE"/>
    <property type="match status" value="1"/>
</dbReference>
<accession>A0ABT2WGM9</accession>
<dbReference type="InterPro" id="IPR006225">
    <property type="entry name" value="PsdUridine_synth_RluC/D"/>
</dbReference>
<dbReference type="EMBL" id="JAOUSE010000031">
    <property type="protein sequence ID" value="MCU9594848.1"/>
    <property type="molecule type" value="Genomic_DNA"/>
</dbReference>
<comment type="catalytic activity">
    <reaction evidence="1 3">
        <text>a uridine in RNA = a pseudouridine in RNA</text>
        <dbReference type="Rhea" id="RHEA:48348"/>
        <dbReference type="Rhea" id="RHEA-COMP:12068"/>
        <dbReference type="Rhea" id="RHEA-COMP:12069"/>
        <dbReference type="ChEBI" id="CHEBI:65314"/>
        <dbReference type="ChEBI" id="CHEBI:65315"/>
    </reaction>
</comment>
<dbReference type="InterPro" id="IPR006224">
    <property type="entry name" value="PsdUridine_synth_RluA-like_CS"/>
</dbReference>
<gene>
    <name evidence="5" type="ORF">OEV82_10410</name>
</gene>
<proteinExistence type="inferred from homology"/>
<dbReference type="RefSeq" id="WP_263061836.1">
    <property type="nucleotide sequence ID" value="NZ_JAOUSE010000031.1"/>
</dbReference>
<protein>
    <recommendedName>
        <fullName evidence="3">Pseudouridine synthase</fullName>
        <ecNumber evidence="3">5.4.99.-</ecNumber>
    </recommendedName>
</protein>